<dbReference type="OrthoDB" id="5870947at2"/>
<gene>
    <name evidence="2" type="ORF">EJA03_15050</name>
    <name evidence="1" type="ORF">F0225_18640</name>
</gene>
<keyword evidence="3" id="KW-1185">Reference proteome</keyword>
<protein>
    <submittedName>
        <fullName evidence="2">Uncharacterized protein</fullName>
    </submittedName>
</protein>
<accession>A0A3R9G1N4</accession>
<sequence>MSATVLGPNEAYLYARIGQIKQVHPSHDKVSVDFEGNPAGEPVWASIGRAFTRAQINLAIDNQLACKIEFMNTDPSLPILTDVYFSFLEQKSLIIKAEKIILEGTKEVTLKSKNTSTHYDGRSGRVTTKADYITSQAERSNKIQGKKIDLN</sequence>
<dbReference type="Proteomes" id="UP000269041">
    <property type="component" value="Unassembled WGS sequence"/>
</dbReference>
<dbReference type="RefSeq" id="WP_125322554.1">
    <property type="nucleotide sequence ID" value="NZ_RSFA01000077.1"/>
</dbReference>
<evidence type="ECO:0000313" key="2">
    <source>
        <dbReference type="EMBL" id="RSD30222.1"/>
    </source>
</evidence>
<comment type="caution">
    <text evidence="2">The sequence shown here is derived from an EMBL/GenBank/DDBJ whole genome shotgun (WGS) entry which is preliminary data.</text>
</comment>
<dbReference type="EMBL" id="VTXC01000084">
    <property type="protein sequence ID" value="NOH73336.1"/>
    <property type="molecule type" value="Genomic_DNA"/>
</dbReference>
<organism evidence="2 3">
    <name type="scientific">Vibrio pectenicida</name>
    <dbReference type="NCBI Taxonomy" id="62763"/>
    <lineage>
        <taxon>Bacteria</taxon>
        <taxon>Pseudomonadati</taxon>
        <taxon>Pseudomonadota</taxon>
        <taxon>Gammaproteobacteria</taxon>
        <taxon>Vibrionales</taxon>
        <taxon>Vibrionaceae</taxon>
        <taxon>Vibrio</taxon>
    </lineage>
</organism>
<evidence type="ECO:0000313" key="4">
    <source>
        <dbReference type="Proteomes" id="UP000565719"/>
    </source>
</evidence>
<evidence type="ECO:0000313" key="1">
    <source>
        <dbReference type="EMBL" id="NOH73336.1"/>
    </source>
</evidence>
<dbReference type="EMBL" id="RSFA01000077">
    <property type="protein sequence ID" value="RSD30222.1"/>
    <property type="molecule type" value="Genomic_DNA"/>
</dbReference>
<proteinExistence type="predicted"/>
<dbReference type="AlphaFoldDB" id="A0A3R9G1N4"/>
<name>A0A3R9G1N4_9VIBR</name>
<evidence type="ECO:0000313" key="3">
    <source>
        <dbReference type="Proteomes" id="UP000269041"/>
    </source>
</evidence>
<dbReference type="Proteomes" id="UP000565719">
    <property type="component" value="Unassembled WGS sequence"/>
</dbReference>
<reference evidence="2 3" key="1">
    <citation type="submission" date="2018-12" db="EMBL/GenBank/DDBJ databases">
        <title>Genomic taxonomy of the Vibrionaceae family.</title>
        <authorList>
            <person name="Gomez-Gil B."/>
            <person name="Enciso-Ibarra K."/>
        </authorList>
    </citation>
    <scope>NUCLEOTIDE SEQUENCE [LARGE SCALE GENOMIC DNA]</scope>
    <source>
        <strain evidence="2 3">CAIM 594</strain>
    </source>
</reference>
<reference evidence="1 4" key="2">
    <citation type="submission" date="2019-09" db="EMBL/GenBank/DDBJ databases">
        <title>Draft genome sequencing and comparative genomics of hatchery-associated Vibrios.</title>
        <authorList>
            <person name="Kehlet-Delgado H."/>
            <person name="Mueller R.S."/>
        </authorList>
    </citation>
    <scope>NUCLEOTIDE SEQUENCE [LARGE SCALE GENOMIC DNA]</scope>
    <source>
        <strain evidence="1 4">99-46-Y</strain>
    </source>
</reference>